<evidence type="ECO:0000256" key="1">
    <source>
        <dbReference type="ARBA" id="ARBA00008791"/>
    </source>
</evidence>
<dbReference type="SUPFAM" id="SSF52402">
    <property type="entry name" value="Adenine nucleotide alpha hydrolases-like"/>
    <property type="match status" value="2"/>
</dbReference>
<keyword evidence="3" id="KW-0067">ATP-binding</keyword>
<keyword evidence="2" id="KW-0547">Nucleotide-binding</keyword>
<organism evidence="5 6">
    <name type="scientific">Pseudomonas duriflava</name>
    <dbReference type="NCBI Taxonomy" id="459528"/>
    <lineage>
        <taxon>Bacteria</taxon>
        <taxon>Pseudomonadati</taxon>
        <taxon>Pseudomonadota</taxon>
        <taxon>Gammaproteobacteria</taxon>
        <taxon>Pseudomonadales</taxon>
        <taxon>Pseudomonadaceae</taxon>
        <taxon>Pseudomonas</taxon>
    </lineage>
</organism>
<evidence type="ECO:0000313" key="6">
    <source>
        <dbReference type="Proteomes" id="UP000316905"/>
    </source>
</evidence>
<dbReference type="InterPro" id="IPR014729">
    <property type="entry name" value="Rossmann-like_a/b/a_fold"/>
</dbReference>
<comment type="caution">
    <text evidence="5">The sequence shown here is derived from an EMBL/GenBank/DDBJ whole genome shotgun (WGS) entry which is preliminary data.</text>
</comment>
<dbReference type="PANTHER" id="PTHR46268:SF27">
    <property type="entry name" value="UNIVERSAL STRESS PROTEIN RV2623"/>
    <property type="match status" value="1"/>
</dbReference>
<name>A0A562QL30_9PSED</name>
<dbReference type="PRINTS" id="PR01438">
    <property type="entry name" value="UNVRSLSTRESS"/>
</dbReference>
<evidence type="ECO:0000313" key="5">
    <source>
        <dbReference type="EMBL" id="TWI57488.1"/>
    </source>
</evidence>
<dbReference type="CDD" id="cd00293">
    <property type="entry name" value="USP-like"/>
    <property type="match status" value="2"/>
</dbReference>
<dbReference type="PANTHER" id="PTHR46268">
    <property type="entry name" value="STRESS RESPONSE PROTEIN NHAX"/>
    <property type="match status" value="1"/>
</dbReference>
<evidence type="ECO:0000256" key="3">
    <source>
        <dbReference type="ARBA" id="ARBA00022840"/>
    </source>
</evidence>
<evidence type="ECO:0000259" key="4">
    <source>
        <dbReference type="Pfam" id="PF00582"/>
    </source>
</evidence>
<dbReference type="GO" id="GO:0005524">
    <property type="term" value="F:ATP binding"/>
    <property type="evidence" value="ECO:0007669"/>
    <property type="project" value="UniProtKB-KW"/>
</dbReference>
<protein>
    <submittedName>
        <fullName evidence="5">Nucleotide-binding universal stress UspA family protein</fullName>
    </submittedName>
</protein>
<dbReference type="EMBL" id="VLKY01000002">
    <property type="protein sequence ID" value="TWI57488.1"/>
    <property type="molecule type" value="Genomic_DNA"/>
</dbReference>
<keyword evidence="6" id="KW-1185">Reference proteome</keyword>
<proteinExistence type="inferred from homology"/>
<accession>A0A562QL30</accession>
<evidence type="ECO:0000256" key="2">
    <source>
        <dbReference type="ARBA" id="ARBA00022741"/>
    </source>
</evidence>
<gene>
    <name evidence="5" type="ORF">IQ22_00705</name>
</gene>
<dbReference type="AlphaFoldDB" id="A0A562QL30"/>
<reference evidence="5 6" key="1">
    <citation type="journal article" date="2015" name="Stand. Genomic Sci.">
        <title>Genomic Encyclopedia of Bacterial and Archaeal Type Strains, Phase III: the genomes of soil and plant-associated and newly described type strains.</title>
        <authorList>
            <person name="Whitman W.B."/>
            <person name="Woyke T."/>
            <person name="Klenk H.P."/>
            <person name="Zhou Y."/>
            <person name="Lilburn T.G."/>
            <person name="Beck B.J."/>
            <person name="De Vos P."/>
            <person name="Vandamme P."/>
            <person name="Eisen J.A."/>
            <person name="Garrity G."/>
            <person name="Hugenholtz P."/>
            <person name="Kyrpides N.C."/>
        </authorList>
    </citation>
    <scope>NUCLEOTIDE SEQUENCE [LARGE SCALE GENOMIC DNA]</scope>
    <source>
        <strain evidence="5 6">CGMCC 1.6858</strain>
    </source>
</reference>
<comment type="similarity">
    <text evidence="1">Belongs to the universal stress protein A family.</text>
</comment>
<dbReference type="InterPro" id="IPR006015">
    <property type="entry name" value="Universal_stress_UspA"/>
</dbReference>
<dbReference type="Pfam" id="PF00582">
    <property type="entry name" value="Usp"/>
    <property type="match status" value="2"/>
</dbReference>
<dbReference type="InterPro" id="IPR006016">
    <property type="entry name" value="UspA"/>
</dbReference>
<sequence length="298" mass="32533">MMFTTLRERAMRNILIATDLSAPSDRALDRALLLAKTCGARLFVLHVLEQQEHTEVFDRQELNATQQLQTYLAARGQGCDAQVKIVTGQAPKTILEQAETLEAGLIVIGLHQITPDDPSRFNKSTAWKVLHAASCPVLLVRQPAFQPYRKLAVGFDFSGFSEAALRLALTFNPESIDVIHAYHVPFEGFLYGADTHQEVHGQSEQDLLRSIEAVMQPLEAAAGGQPVRLTPMLCQGEAVPVFWQVCTEQRTELLAIGTHGRSGLSHALFGSVAESLLRNPPCDVVAVKTSPAASDSPT</sequence>
<dbReference type="Gene3D" id="3.40.50.620">
    <property type="entry name" value="HUPs"/>
    <property type="match status" value="2"/>
</dbReference>
<dbReference type="Proteomes" id="UP000316905">
    <property type="component" value="Unassembled WGS sequence"/>
</dbReference>
<feature type="domain" description="UspA" evidence="4">
    <location>
        <begin position="11"/>
        <end position="141"/>
    </location>
</feature>
<feature type="domain" description="UspA" evidence="4">
    <location>
        <begin position="148"/>
        <end position="288"/>
    </location>
</feature>